<feature type="region of interest" description="Disordered" evidence="10">
    <location>
        <begin position="596"/>
        <end position="621"/>
    </location>
</feature>
<dbReference type="EC" id="6.3.1.14" evidence="2"/>
<evidence type="ECO:0000256" key="9">
    <source>
        <dbReference type="ARBA" id="ARBA00048108"/>
    </source>
</evidence>
<dbReference type="Gene3D" id="3.30.1330.40">
    <property type="entry name" value="RutC-like"/>
    <property type="match status" value="2"/>
</dbReference>
<gene>
    <name evidence="12" type="ORF">BMF94_4078</name>
</gene>
<dbReference type="InterPro" id="IPR030662">
    <property type="entry name" value="DPH6/MJ0570"/>
</dbReference>
<dbReference type="FunFam" id="3.90.1490.10:FF:000001">
    <property type="entry name" value="Diphthine--ammonia ligase"/>
    <property type="match status" value="1"/>
</dbReference>
<dbReference type="NCBIfam" id="TIGR00290">
    <property type="entry name" value="MJ0570_dom"/>
    <property type="match status" value="1"/>
</dbReference>
<dbReference type="GO" id="GO:0005524">
    <property type="term" value="F:ATP binding"/>
    <property type="evidence" value="ECO:0007669"/>
    <property type="project" value="UniProtKB-KW"/>
</dbReference>
<feature type="compositionally biased region" description="Acidic residues" evidence="10">
    <location>
        <begin position="604"/>
        <end position="614"/>
    </location>
</feature>
<dbReference type="SUPFAM" id="SSF55298">
    <property type="entry name" value="YjgF-like"/>
    <property type="match status" value="2"/>
</dbReference>
<evidence type="ECO:0000256" key="6">
    <source>
        <dbReference type="ARBA" id="ARBA00022840"/>
    </source>
</evidence>
<dbReference type="OrthoDB" id="686384at2759"/>
<evidence type="ECO:0000256" key="1">
    <source>
        <dbReference type="ARBA" id="ARBA00005156"/>
    </source>
</evidence>
<keyword evidence="4" id="KW-0436">Ligase</keyword>
<dbReference type="FunFam" id="3.40.50.620:FF:000145">
    <property type="entry name" value="ATP-binding domain containing protein"/>
    <property type="match status" value="1"/>
</dbReference>
<evidence type="ECO:0000313" key="12">
    <source>
        <dbReference type="EMBL" id="POY72917.1"/>
    </source>
</evidence>
<comment type="pathway">
    <text evidence="1">Protein modification; peptidyl-diphthamide biosynthesis.</text>
</comment>
<comment type="caution">
    <text evidence="12">The sequence shown here is derived from an EMBL/GenBank/DDBJ whole genome shotgun (WGS) entry which is preliminary data.</text>
</comment>
<comment type="catalytic activity">
    <reaction evidence="9">
        <text>diphthine-[translation elongation factor 2] + NH4(+) + ATP = diphthamide-[translation elongation factor 2] + AMP + diphosphate + H(+)</text>
        <dbReference type="Rhea" id="RHEA:19753"/>
        <dbReference type="Rhea" id="RHEA-COMP:10172"/>
        <dbReference type="Rhea" id="RHEA-COMP:10174"/>
        <dbReference type="ChEBI" id="CHEBI:15378"/>
        <dbReference type="ChEBI" id="CHEBI:16692"/>
        <dbReference type="ChEBI" id="CHEBI:28938"/>
        <dbReference type="ChEBI" id="CHEBI:30616"/>
        <dbReference type="ChEBI" id="CHEBI:33019"/>
        <dbReference type="ChEBI" id="CHEBI:82696"/>
        <dbReference type="ChEBI" id="CHEBI:456215"/>
        <dbReference type="EC" id="6.3.1.14"/>
    </reaction>
</comment>
<evidence type="ECO:0000256" key="10">
    <source>
        <dbReference type="SAM" id="MobiDB-lite"/>
    </source>
</evidence>
<evidence type="ECO:0000259" key="11">
    <source>
        <dbReference type="Pfam" id="PF01902"/>
    </source>
</evidence>
<organism evidence="12 13">
    <name type="scientific">Rhodotorula taiwanensis</name>
    <dbReference type="NCBI Taxonomy" id="741276"/>
    <lineage>
        <taxon>Eukaryota</taxon>
        <taxon>Fungi</taxon>
        <taxon>Dikarya</taxon>
        <taxon>Basidiomycota</taxon>
        <taxon>Pucciniomycotina</taxon>
        <taxon>Microbotryomycetes</taxon>
        <taxon>Sporidiobolales</taxon>
        <taxon>Sporidiobolaceae</taxon>
        <taxon>Rhodotorula</taxon>
    </lineage>
</organism>
<dbReference type="EMBL" id="PJQD01000045">
    <property type="protein sequence ID" value="POY72917.1"/>
    <property type="molecule type" value="Genomic_DNA"/>
</dbReference>
<keyword evidence="6" id="KW-0067">ATP-binding</keyword>
<name>A0A2S5B830_9BASI</name>
<dbReference type="GO" id="GO:0017183">
    <property type="term" value="P:protein histidyl modification to diphthamide"/>
    <property type="evidence" value="ECO:0007669"/>
    <property type="project" value="TreeGrafter"/>
</dbReference>
<dbReference type="InterPro" id="IPR002761">
    <property type="entry name" value="Diphthami_syn_dom"/>
</dbReference>
<evidence type="ECO:0000256" key="7">
    <source>
        <dbReference type="ARBA" id="ARBA00029814"/>
    </source>
</evidence>
<dbReference type="SUPFAM" id="SSF52402">
    <property type="entry name" value="Adenine nucleotide alpha hydrolases-like"/>
    <property type="match status" value="1"/>
</dbReference>
<proteinExistence type="predicted"/>
<reference evidence="12 13" key="1">
    <citation type="journal article" date="2018" name="Front. Microbiol.">
        <title>Prospects for Fungal Bioremediation of Acidic Radioactive Waste Sites: Characterization and Genome Sequence of Rhodotorula taiwanensis MD1149.</title>
        <authorList>
            <person name="Tkavc R."/>
            <person name="Matrosova V.Y."/>
            <person name="Grichenko O.E."/>
            <person name="Gostincar C."/>
            <person name="Volpe R.P."/>
            <person name="Klimenkova P."/>
            <person name="Gaidamakova E.K."/>
            <person name="Zhou C.E."/>
            <person name="Stewart B.J."/>
            <person name="Lyman M.G."/>
            <person name="Malfatti S.A."/>
            <person name="Rubinfeld B."/>
            <person name="Courtot M."/>
            <person name="Singh J."/>
            <person name="Dalgard C.L."/>
            <person name="Hamilton T."/>
            <person name="Frey K.G."/>
            <person name="Gunde-Cimerman N."/>
            <person name="Dugan L."/>
            <person name="Daly M.J."/>
        </authorList>
    </citation>
    <scope>NUCLEOTIDE SEQUENCE [LARGE SCALE GENOMIC DNA]</scope>
    <source>
        <strain evidence="12 13">MD1149</strain>
    </source>
</reference>
<evidence type="ECO:0000256" key="2">
    <source>
        <dbReference type="ARBA" id="ARBA00012089"/>
    </source>
</evidence>
<dbReference type="Gene3D" id="3.90.1490.10">
    <property type="entry name" value="putative n-type atp pyrophosphatase, domain 2"/>
    <property type="match status" value="1"/>
</dbReference>
<dbReference type="STRING" id="741276.A0A2S5B830"/>
<sequence length="705" mass="75487">MKVVGLLSGGKDSVYNLVHCVVQGHEPVAVASLGPPEGKDELDSYMYQTVGHSGLAVLAQALDLPFFVRTITGTAVNQRGEYGSRTAKGKGKEDADDETEDLYELLKSVKEAMPDVQGVSVGAILSNYQRVRVEHVCARLGLTPLAYLWERSQPQLLAEMIAAGMESVLVKVAGAGLQVKHLGQSLAQMQPTLHKLNGMYDLHVCGEGGEYETFTVDCPLFKRRVLLDQTTTVVSDSSPFSTVAHLHLDSVSLSPDPKPDVPAQESFVELQARIRSTIDVGVPPVLDEAAQEWEEAARRAYEVVEADSALASSSTPVAEQEAEPTARARRANDGWLYVSEIVAPVEARRCEIEEEVRACFEALEALLSRNDGSLLQLAHLTVYLSPSAETMALFPRINAVYSTYFGTSPPTRACVAVPGPQGAGAWRVKLDGVARVGDPSVGLENERKALHVQSMSYWAPANIGPYSQSVNTGGRIYIAGQIPLIPAALSLPPSPSSNSSSHDPTARFSYHAALALQHLTRIVACSSPASTARPISVVAWLGPCASDHEWRRRVAACRAAWSAAHGEDALEGFVAVEAAALPRGAEVEWQAVWSSSPALSDSQSDNDEAGDDAGESVPPRMAREEVVRVTGYRSDVSESLATALSGHATQTTVFYRTGALNLERMSALLSSAARTGTDAPACSFVPVTRLATASDTTQQYGLIIW</sequence>
<dbReference type="PANTHER" id="PTHR12196:SF2">
    <property type="entry name" value="DIPHTHINE--AMMONIA LIGASE"/>
    <property type="match status" value="1"/>
</dbReference>
<dbReference type="Gene3D" id="3.40.50.620">
    <property type="entry name" value="HUPs"/>
    <property type="match status" value="1"/>
</dbReference>
<dbReference type="InterPro" id="IPR014729">
    <property type="entry name" value="Rossmann-like_a/b/a_fold"/>
</dbReference>
<dbReference type="GO" id="GO:0017178">
    <property type="term" value="F:diphthine-ammonia ligase activity"/>
    <property type="evidence" value="ECO:0007669"/>
    <property type="project" value="UniProtKB-EC"/>
</dbReference>
<keyword evidence="13" id="KW-1185">Reference proteome</keyword>
<evidence type="ECO:0000256" key="8">
    <source>
        <dbReference type="ARBA" id="ARBA00031552"/>
    </source>
</evidence>
<dbReference type="PANTHER" id="PTHR12196">
    <property type="entry name" value="DOMAIN OF UNKNOWN FUNCTION 71 DUF71 -CONTAINING PROTEIN"/>
    <property type="match status" value="1"/>
</dbReference>
<dbReference type="CDD" id="cd01994">
    <property type="entry name" value="AANH_PF0828-like"/>
    <property type="match status" value="1"/>
</dbReference>
<evidence type="ECO:0000256" key="4">
    <source>
        <dbReference type="ARBA" id="ARBA00022598"/>
    </source>
</evidence>
<dbReference type="AlphaFoldDB" id="A0A2S5B830"/>
<dbReference type="InterPro" id="IPR035959">
    <property type="entry name" value="RutC-like_sf"/>
</dbReference>
<feature type="domain" description="Diphthamide synthase" evidence="11">
    <location>
        <begin position="1"/>
        <end position="236"/>
    </location>
</feature>
<evidence type="ECO:0000256" key="5">
    <source>
        <dbReference type="ARBA" id="ARBA00022741"/>
    </source>
</evidence>
<evidence type="ECO:0000256" key="3">
    <source>
        <dbReference type="ARBA" id="ARBA00018426"/>
    </source>
</evidence>
<keyword evidence="5" id="KW-0547">Nucleotide-binding</keyword>
<dbReference type="Proteomes" id="UP000237144">
    <property type="component" value="Unassembled WGS sequence"/>
</dbReference>
<protein>
    <recommendedName>
        <fullName evidence="3">Diphthine--ammonia ligase</fullName>
        <ecNumber evidence="2">6.3.1.14</ecNumber>
    </recommendedName>
    <alternativeName>
        <fullName evidence="7">Diphthamide synthase</fullName>
    </alternativeName>
    <alternativeName>
        <fullName evidence="8">Diphthamide synthetase</fullName>
    </alternativeName>
</protein>
<accession>A0A2S5B830</accession>
<evidence type="ECO:0000313" key="13">
    <source>
        <dbReference type="Proteomes" id="UP000237144"/>
    </source>
</evidence>
<dbReference type="Pfam" id="PF01902">
    <property type="entry name" value="Diphthami_syn_2"/>
    <property type="match status" value="1"/>
</dbReference>